<feature type="domain" description="GST N-terminal" evidence="1">
    <location>
        <begin position="9"/>
        <end position="82"/>
    </location>
</feature>
<keyword evidence="3" id="KW-1185">Reference proteome</keyword>
<dbReference type="InterPro" id="IPR036249">
    <property type="entry name" value="Thioredoxin-like_sf"/>
</dbReference>
<evidence type="ECO:0000313" key="2">
    <source>
        <dbReference type="EMBL" id="NBG94367.1"/>
    </source>
</evidence>
<protein>
    <submittedName>
        <fullName evidence="2">Glutathione S-transferase</fullName>
    </submittedName>
</protein>
<dbReference type="InterPro" id="IPR036282">
    <property type="entry name" value="Glutathione-S-Trfase_C_sf"/>
</dbReference>
<comment type="caution">
    <text evidence="2">The sequence shown here is derived from an EMBL/GenBank/DDBJ whole genome shotgun (WGS) entry which is preliminary data.</text>
</comment>
<gene>
    <name evidence="2" type="ORF">GTQ45_01315</name>
</gene>
<dbReference type="RefSeq" id="WP_160586478.1">
    <property type="nucleotide sequence ID" value="NZ_BMHN01000001.1"/>
</dbReference>
<dbReference type="Gene3D" id="1.20.1050.10">
    <property type="match status" value="1"/>
</dbReference>
<accession>A0A845Q7J2</accession>
<dbReference type="InterPro" id="IPR004045">
    <property type="entry name" value="Glutathione_S-Trfase_N"/>
</dbReference>
<dbReference type="SUPFAM" id="SSF47616">
    <property type="entry name" value="GST C-terminal domain-like"/>
    <property type="match status" value="1"/>
</dbReference>
<dbReference type="CDD" id="cd00299">
    <property type="entry name" value="GST_C_family"/>
    <property type="match status" value="1"/>
</dbReference>
<dbReference type="AlphaFoldDB" id="A0A845Q7J2"/>
<evidence type="ECO:0000259" key="1">
    <source>
        <dbReference type="Pfam" id="PF13417"/>
    </source>
</evidence>
<dbReference type="EMBL" id="WXYQ01000001">
    <property type="protein sequence ID" value="NBG94367.1"/>
    <property type="molecule type" value="Genomic_DNA"/>
</dbReference>
<sequence>MTLPTPVTLAGAPPSPYTRKMLSVLRYRRIPYKVIWKQPREIDDLPQPKVSLLPTFYLPNEAGELEAVVDSTPLITRFDEAVTERCVRPTDPVIRMLDDLLEDYGDEWLTKAMFHYRWYYQADIKQAGDVLPRARIKAPKEKDARKLSQIFSERQISRLYVVGSSDTTAPVIEDSFKRLIEMLRDHLTAHSFLMGDRPGAADFAFYGQLTQLAQFDPTPTRLVLDIAPRVYAWVLLMEDLSGEEPHDDGWFTGDTVPATLKAVLTEVGRVYAPFLLANATALMEGAEEVRTEIGGATWVQKPFPYQGKCLDALRRSHAALSEADRTRFDDLIAGTGCEAIFA</sequence>
<dbReference type="Pfam" id="PF13410">
    <property type="entry name" value="GST_C_2"/>
    <property type="match status" value="1"/>
</dbReference>
<dbReference type="GO" id="GO:0016740">
    <property type="term" value="F:transferase activity"/>
    <property type="evidence" value="ECO:0007669"/>
    <property type="project" value="UniProtKB-KW"/>
</dbReference>
<dbReference type="SUPFAM" id="SSF52833">
    <property type="entry name" value="Thioredoxin-like"/>
    <property type="match status" value="1"/>
</dbReference>
<evidence type="ECO:0000313" key="3">
    <source>
        <dbReference type="Proteomes" id="UP000470384"/>
    </source>
</evidence>
<dbReference type="OrthoDB" id="7054557at2"/>
<reference evidence="2 3" key="1">
    <citation type="journal article" date="2016" name="Int. J. Syst. Evol. Microbiol.">
        <title>Pyruvatibacter mobilis gen. nov., sp. nov., a marine bacterium from the culture broth of Picochlorum sp. 122.</title>
        <authorList>
            <person name="Wang G."/>
            <person name="Tang M."/>
            <person name="Wu H."/>
            <person name="Dai S."/>
            <person name="Li T."/>
            <person name="Chen C."/>
            <person name="He H."/>
            <person name="Fan J."/>
            <person name="Xiang W."/>
            <person name="Li X."/>
        </authorList>
    </citation>
    <scope>NUCLEOTIDE SEQUENCE [LARGE SCALE GENOMIC DNA]</scope>
    <source>
        <strain evidence="2 3">GYP-11</strain>
    </source>
</reference>
<name>A0A845Q7J2_9HYPH</name>
<proteinExistence type="predicted"/>
<dbReference type="Pfam" id="PF13417">
    <property type="entry name" value="GST_N_3"/>
    <property type="match status" value="1"/>
</dbReference>
<dbReference type="Proteomes" id="UP000470384">
    <property type="component" value="Unassembled WGS sequence"/>
</dbReference>
<keyword evidence="2" id="KW-0808">Transferase</keyword>
<dbReference type="GeneID" id="300656424"/>
<organism evidence="2 3">
    <name type="scientific">Pyruvatibacter mobilis</name>
    <dbReference type="NCBI Taxonomy" id="1712261"/>
    <lineage>
        <taxon>Bacteria</taxon>
        <taxon>Pseudomonadati</taxon>
        <taxon>Pseudomonadota</taxon>
        <taxon>Alphaproteobacteria</taxon>
        <taxon>Hyphomicrobiales</taxon>
        <taxon>Parvibaculaceae</taxon>
        <taxon>Pyruvatibacter</taxon>
    </lineage>
</organism>